<gene>
    <name evidence="1" type="ORF">RRG08_006481</name>
</gene>
<dbReference type="Proteomes" id="UP001283361">
    <property type="component" value="Unassembled WGS sequence"/>
</dbReference>
<evidence type="ECO:0000313" key="2">
    <source>
        <dbReference type="Proteomes" id="UP001283361"/>
    </source>
</evidence>
<dbReference type="Gene3D" id="1.10.4020.10">
    <property type="entry name" value="DNA breaking-rejoining enzymes"/>
    <property type="match status" value="1"/>
</dbReference>
<dbReference type="AlphaFoldDB" id="A0AAE0YAZ2"/>
<protein>
    <submittedName>
        <fullName evidence="1">Uncharacterized protein</fullName>
    </submittedName>
</protein>
<dbReference type="EMBL" id="JAWDGP010006562">
    <property type="protein sequence ID" value="KAK3738913.1"/>
    <property type="molecule type" value="Genomic_DNA"/>
</dbReference>
<comment type="caution">
    <text evidence="1">The sequence shown here is derived from an EMBL/GenBank/DDBJ whole genome shotgun (WGS) entry which is preliminary data.</text>
</comment>
<dbReference type="PANTHER" id="PTHR46888">
    <property type="entry name" value="ZINC KNUCKLE DOMAINCONTAINING PROTEIN-RELATED"/>
    <property type="match status" value="1"/>
</dbReference>
<dbReference type="PANTHER" id="PTHR46888:SF1">
    <property type="entry name" value="RIBONUCLEASE H"/>
    <property type="match status" value="1"/>
</dbReference>
<sequence length="149" mass="16895">MFIVRLKTYLEPWMNLAEAPQTYEALRNLLVKEQFLDSSPSDFSIYLRERKMADLEEMARSADLFLTARKRRTPDMMSKPKSKRGLLQLASGKRAPVMIDCRACGGKESARELNLPIVKGLVEDESVDMLRDTGCEGVVVRRGLVDIIS</sequence>
<evidence type="ECO:0000313" key="1">
    <source>
        <dbReference type="EMBL" id="KAK3738913.1"/>
    </source>
</evidence>
<dbReference type="SUPFAM" id="SSF47353">
    <property type="entry name" value="Retrovirus capsid dimerization domain-like"/>
    <property type="match status" value="1"/>
</dbReference>
<dbReference type="InterPro" id="IPR038269">
    <property type="entry name" value="SCAN_sf"/>
</dbReference>
<reference evidence="1" key="1">
    <citation type="journal article" date="2023" name="G3 (Bethesda)">
        <title>A reference genome for the long-term kleptoplast-retaining sea slug Elysia crispata morphotype clarki.</title>
        <authorList>
            <person name="Eastman K.E."/>
            <person name="Pendleton A.L."/>
            <person name="Shaikh M.A."/>
            <person name="Suttiyut T."/>
            <person name="Ogas R."/>
            <person name="Tomko P."/>
            <person name="Gavelis G."/>
            <person name="Widhalm J.R."/>
            <person name="Wisecaver J.H."/>
        </authorList>
    </citation>
    <scope>NUCLEOTIDE SEQUENCE</scope>
    <source>
        <strain evidence="1">ECLA1</strain>
    </source>
</reference>
<name>A0AAE0YAZ2_9GAST</name>
<keyword evidence="2" id="KW-1185">Reference proteome</keyword>
<accession>A0AAE0YAZ2</accession>
<proteinExistence type="predicted"/>
<organism evidence="1 2">
    <name type="scientific">Elysia crispata</name>
    <name type="common">lettuce slug</name>
    <dbReference type="NCBI Taxonomy" id="231223"/>
    <lineage>
        <taxon>Eukaryota</taxon>
        <taxon>Metazoa</taxon>
        <taxon>Spiralia</taxon>
        <taxon>Lophotrochozoa</taxon>
        <taxon>Mollusca</taxon>
        <taxon>Gastropoda</taxon>
        <taxon>Heterobranchia</taxon>
        <taxon>Euthyneura</taxon>
        <taxon>Panpulmonata</taxon>
        <taxon>Sacoglossa</taxon>
        <taxon>Placobranchoidea</taxon>
        <taxon>Plakobranchidae</taxon>
        <taxon>Elysia</taxon>
    </lineage>
</organism>